<reference evidence="4" key="1">
    <citation type="journal article" date="2019" name="Int. J. Syst. Evol. Microbiol.">
        <title>The Global Catalogue of Microorganisms (GCM) 10K type strain sequencing project: providing services to taxonomists for standard genome sequencing and annotation.</title>
        <authorList>
            <consortium name="The Broad Institute Genomics Platform"/>
            <consortium name="The Broad Institute Genome Sequencing Center for Infectious Disease"/>
            <person name="Wu L."/>
            <person name="Ma J."/>
        </authorList>
    </citation>
    <scope>NUCLEOTIDE SEQUENCE [LARGE SCALE GENOMIC DNA]</scope>
    <source>
        <strain evidence="4">JCM 16953</strain>
    </source>
</reference>
<dbReference type="Proteomes" id="UP001501821">
    <property type="component" value="Unassembled WGS sequence"/>
</dbReference>
<keyword evidence="4" id="KW-1185">Reference proteome</keyword>
<sequence>MPDGRTYVARVPTCSPVGSAECADVLAKPRTVIFFLHGAGGLEDPATSAYWLGAFHAIAPDAILVYGISKDGSRRWDAGVCCTTAPVDDVGYLAEVVDDLAASWSIARARVGALGVSNGGMLALRATCERPDLVTAVAALSATYDGACDRGKVRVAQWHGALDTVVPLDGGAVPLYGAVRNFPPVASIAKRMTAGSVFVVSILPGRSHAMTWAEYRPAMLWLLGVLR</sequence>
<dbReference type="InterPro" id="IPR050955">
    <property type="entry name" value="Plant_Biomass_Hydrol_Est"/>
</dbReference>
<dbReference type="SUPFAM" id="SSF53474">
    <property type="entry name" value="alpha/beta-Hydrolases"/>
    <property type="match status" value="1"/>
</dbReference>
<evidence type="ECO:0000313" key="4">
    <source>
        <dbReference type="Proteomes" id="UP001501821"/>
    </source>
</evidence>
<keyword evidence="2" id="KW-0378">Hydrolase</keyword>
<protein>
    <recommendedName>
        <fullName evidence="5">Peptidase S9 prolyl oligopeptidase catalytic domain-containing protein</fullName>
    </recommendedName>
</protein>
<organism evidence="3 4">
    <name type="scientific">Nocardioides panacisoli</name>
    <dbReference type="NCBI Taxonomy" id="627624"/>
    <lineage>
        <taxon>Bacteria</taxon>
        <taxon>Bacillati</taxon>
        <taxon>Actinomycetota</taxon>
        <taxon>Actinomycetes</taxon>
        <taxon>Propionibacteriales</taxon>
        <taxon>Nocardioidaceae</taxon>
        <taxon>Nocardioides</taxon>
    </lineage>
</organism>
<keyword evidence="1" id="KW-0732">Signal</keyword>
<proteinExistence type="predicted"/>
<comment type="caution">
    <text evidence="3">The sequence shown here is derived from an EMBL/GenBank/DDBJ whole genome shotgun (WGS) entry which is preliminary data.</text>
</comment>
<dbReference type="InterPro" id="IPR029058">
    <property type="entry name" value="AB_hydrolase_fold"/>
</dbReference>
<dbReference type="PANTHER" id="PTHR43037">
    <property type="entry name" value="UNNAMED PRODUCT-RELATED"/>
    <property type="match status" value="1"/>
</dbReference>
<accession>A0ABP7IZU1</accession>
<name>A0ABP7IZU1_9ACTN</name>
<dbReference type="Gene3D" id="3.40.50.1820">
    <property type="entry name" value="alpha/beta hydrolase"/>
    <property type="match status" value="1"/>
</dbReference>
<evidence type="ECO:0008006" key="5">
    <source>
        <dbReference type="Google" id="ProtNLM"/>
    </source>
</evidence>
<evidence type="ECO:0000256" key="2">
    <source>
        <dbReference type="ARBA" id="ARBA00022801"/>
    </source>
</evidence>
<dbReference type="PANTHER" id="PTHR43037:SF5">
    <property type="entry name" value="FERULOYL ESTERASE"/>
    <property type="match status" value="1"/>
</dbReference>
<gene>
    <name evidence="3" type="ORF">GCM10022242_34910</name>
</gene>
<evidence type="ECO:0000313" key="3">
    <source>
        <dbReference type="EMBL" id="GAA3830511.1"/>
    </source>
</evidence>
<evidence type="ECO:0000256" key="1">
    <source>
        <dbReference type="ARBA" id="ARBA00022729"/>
    </source>
</evidence>
<dbReference type="EMBL" id="BAABAH010000015">
    <property type="protein sequence ID" value="GAA3830511.1"/>
    <property type="molecule type" value="Genomic_DNA"/>
</dbReference>